<accession>A0ABU0BC55</accession>
<keyword evidence="2" id="KW-1185">Reference proteome</keyword>
<sequence>MSAAPPPKSRAVLLTHVVPSPEGVGLVRRAWRWACELAAAHELDIVVVPREADPPLPAVPLPGRLHVLRGSGPALRARHLADWFEPDAAIAAALAALPGPVPARVVAFRFYLHDIAAHLPPAWREVAEMDCDDWESATRLSLAGLALRRLRLRRAVKRLWQAWRYGRLERQLLPRYRVVHFAAAEDAARVRGWPGMGEVRATPNRLVIDALPALPPPPERGRTLLFVGALFYPPNEDAVLWFARAVLPRLRRLVPEVEIVVAGVAGPSLRRKLAAQGITYVHAPADLRPLYAQASAIIAPVRGGGGTKVKVLEAWYYRRPLVATSHAMRGMRAEAGRHALVADDAEPFARHCAALLTDPALAARLADEGEQLLRTEYSLAAPPAPLSLRHGTGTRHA</sequence>
<protein>
    <submittedName>
        <fullName evidence="1">Glycosyltransferase involved in cell wall biosynthesis</fullName>
    </submittedName>
</protein>
<gene>
    <name evidence="1" type="ORF">J2S75_002456</name>
</gene>
<comment type="caution">
    <text evidence="1">The sequence shown here is derived from an EMBL/GenBank/DDBJ whole genome shotgun (WGS) entry which is preliminary data.</text>
</comment>
<organism evidence="1 2">
    <name type="scientific">Ancylobacter polymorphus</name>
    <dbReference type="NCBI Taxonomy" id="223390"/>
    <lineage>
        <taxon>Bacteria</taxon>
        <taxon>Pseudomonadati</taxon>
        <taxon>Pseudomonadota</taxon>
        <taxon>Alphaproteobacteria</taxon>
        <taxon>Hyphomicrobiales</taxon>
        <taxon>Xanthobacteraceae</taxon>
        <taxon>Ancylobacter</taxon>
    </lineage>
</organism>
<evidence type="ECO:0000313" key="2">
    <source>
        <dbReference type="Proteomes" id="UP001224682"/>
    </source>
</evidence>
<proteinExistence type="predicted"/>
<name>A0ABU0BC55_9HYPH</name>
<dbReference type="Proteomes" id="UP001224682">
    <property type="component" value="Unassembled WGS sequence"/>
</dbReference>
<dbReference type="Gene3D" id="3.40.50.2000">
    <property type="entry name" value="Glycogen Phosphorylase B"/>
    <property type="match status" value="1"/>
</dbReference>
<dbReference type="RefSeq" id="WP_307020141.1">
    <property type="nucleotide sequence ID" value="NZ_JAUSUI010000005.1"/>
</dbReference>
<reference evidence="1 2" key="1">
    <citation type="submission" date="2023-07" db="EMBL/GenBank/DDBJ databases">
        <title>Genomic Encyclopedia of Type Strains, Phase IV (KMG-IV): sequencing the most valuable type-strain genomes for metagenomic binning, comparative biology and taxonomic classification.</title>
        <authorList>
            <person name="Goeker M."/>
        </authorList>
    </citation>
    <scope>NUCLEOTIDE SEQUENCE [LARGE SCALE GENOMIC DNA]</scope>
    <source>
        <strain evidence="1 2">DSM 2457</strain>
    </source>
</reference>
<dbReference type="EMBL" id="JAUSUI010000005">
    <property type="protein sequence ID" value="MDQ0303422.1"/>
    <property type="molecule type" value="Genomic_DNA"/>
</dbReference>
<dbReference type="SUPFAM" id="SSF53756">
    <property type="entry name" value="UDP-Glycosyltransferase/glycogen phosphorylase"/>
    <property type="match status" value="1"/>
</dbReference>
<evidence type="ECO:0000313" key="1">
    <source>
        <dbReference type="EMBL" id="MDQ0303422.1"/>
    </source>
</evidence>
<dbReference type="Pfam" id="PF13692">
    <property type="entry name" value="Glyco_trans_1_4"/>
    <property type="match status" value="1"/>
</dbReference>